<comment type="caution">
    <text evidence="2">The sequence shown here is derived from an EMBL/GenBank/DDBJ whole genome shotgun (WGS) entry which is preliminary data.</text>
</comment>
<feature type="chain" id="PRO_5019811564" evidence="1">
    <location>
        <begin position="21"/>
        <end position="83"/>
    </location>
</feature>
<protein>
    <submittedName>
        <fullName evidence="2">Uncharacterized protein</fullName>
    </submittedName>
</protein>
<reference evidence="2 3" key="1">
    <citation type="submission" date="2018-03" db="EMBL/GenBank/DDBJ databases">
        <title>Draft genome sequence of Rohu Carp (Labeo rohita).</title>
        <authorList>
            <person name="Das P."/>
            <person name="Kushwaha B."/>
            <person name="Joshi C.G."/>
            <person name="Kumar D."/>
            <person name="Nagpure N.S."/>
            <person name="Sahoo L."/>
            <person name="Das S.P."/>
            <person name="Bit A."/>
            <person name="Patnaik S."/>
            <person name="Meher P.K."/>
            <person name="Jayasankar P."/>
            <person name="Koringa P.G."/>
            <person name="Patel N.V."/>
            <person name="Hinsu A.T."/>
            <person name="Kumar R."/>
            <person name="Pandey M."/>
            <person name="Agarwal S."/>
            <person name="Srivastava S."/>
            <person name="Singh M."/>
            <person name="Iquebal M.A."/>
            <person name="Jaiswal S."/>
            <person name="Angadi U.B."/>
            <person name="Kumar N."/>
            <person name="Raza M."/>
            <person name="Shah T.M."/>
            <person name="Rai A."/>
            <person name="Jena J.K."/>
        </authorList>
    </citation>
    <scope>NUCLEOTIDE SEQUENCE [LARGE SCALE GENOMIC DNA]</scope>
    <source>
        <strain evidence="2">DASCIFA01</strain>
        <tissue evidence="2">Testis</tissue>
    </source>
</reference>
<evidence type="ECO:0000313" key="3">
    <source>
        <dbReference type="Proteomes" id="UP000290572"/>
    </source>
</evidence>
<organism evidence="2 3">
    <name type="scientific">Labeo rohita</name>
    <name type="common">Indian major carp</name>
    <name type="synonym">Cyprinus rohita</name>
    <dbReference type="NCBI Taxonomy" id="84645"/>
    <lineage>
        <taxon>Eukaryota</taxon>
        <taxon>Metazoa</taxon>
        <taxon>Chordata</taxon>
        <taxon>Craniata</taxon>
        <taxon>Vertebrata</taxon>
        <taxon>Euteleostomi</taxon>
        <taxon>Actinopterygii</taxon>
        <taxon>Neopterygii</taxon>
        <taxon>Teleostei</taxon>
        <taxon>Ostariophysi</taxon>
        <taxon>Cypriniformes</taxon>
        <taxon>Cyprinidae</taxon>
        <taxon>Labeoninae</taxon>
        <taxon>Labeonini</taxon>
        <taxon>Labeo</taxon>
    </lineage>
</organism>
<evidence type="ECO:0000313" key="2">
    <source>
        <dbReference type="EMBL" id="RXN13699.1"/>
    </source>
</evidence>
<dbReference type="EMBL" id="QBIY01012951">
    <property type="protein sequence ID" value="RXN13699.1"/>
    <property type="molecule type" value="Genomic_DNA"/>
</dbReference>
<accession>A0A498LYT3</accession>
<gene>
    <name evidence="2" type="ORF">ROHU_028962</name>
</gene>
<dbReference type="AlphaFoldDB" id="A0A498LYT3"/>
<keyword evidence="1" id="KW-0732">Signal</keyword>
<proteinExistence type="predicted"/>
<name>A0A498LYT3_LABRO</name>
<feature type="signal peptide" evidence="1">
    <location>
        <begin position="1"/>
        <end position="20"/>
    </location>
</feature>
<evidence type="ECO:0000256" key="1">
    <source>
        <dbReference type="SAM" id="SignalP"/>
    </source>
</evidence>
<keyword evidence="3" id="KW-1185">Reference proteome</keyword>
<sequence>MRAAGLLFILLLRSEPLTSANEPPADARFLLIRDPWTDPPDTVRLISDTVINPRSLSKRCWIVLERFISRNIEAIALKTFMTE</sequence>
<dbReference type="Proteomes" id="UP000290572">
    <property type="component" value="Unassembled WGS sequence"/>
</dbReference>